<accession>A0A0H5A995</accession>
<keyword evidence="3 6" id="KW-0808">Transferase</keyword>
<evidence type="ECO:0000256" key="2">
    <source>
        <dbReference type="ARBA" id="ARBA00018953"/>
    </source>
</evidence>
<evidence type="ECO:0000256" key="3">
    <source>
        <dbReference type="ARBA" id="ARBA00022679"/>
    </source>
</evidence>
<gene>
    <name evidence="9" type="ORF">AA957_16365</name>
</gene>
<evidence type="ECO:0000313" key="9">
    <source>
        <dbReference type="EMBL" id="AKS07629.1"/>
    </source>
</evidence>
<evidence type="ECO:0000259" key="8">
    <source>
        <dbReference type="SMART" id="SM00827"/>
    </source>
</evidence>
<dbReference type="InterPro" id="IPR017554">
    <property type="entry name" value="Malonate_deCOase_MdcHsu"/>
</dbReference>
<dbReference type="PANTHER" id="PTHR42681">
    <property type="entry name" value="MALONYL-COA-ACYL CARRIER PROTEIN TRANSACYLASE, MITOCHONDRIAL"/>
    <property type="match status" value="1"/>
</dbReference>
<proteinExistence type="inferred from homology"/>
<dbReference type="KEGG" id="ptv:AA957_16365"/>
<organism evidence="9 10">
    <name type="scientific">Pseudomonas trivialis</name>
    <dbReference type="NCBI Taxonomy" id="200450"/>
    <lineage>
        <taxon>Bacteria</taxon>
        <taxon>Pseudomonadati</taxon>
        <taxon>Pseudomonadota</taxon>
        <taxon>Gammaproteobacteria</taxon>
        <taxon>Pseudomonadales</taxon>
        <taxon>Pseudomonadaceae</taxon>
        <taxon>Pseudomonas</taxon>
    </lineage>
</organism>
<dbReference type="InterPro" id="IPR014043">
    <property type="entry name" value="Acyl_transferase_dom"/>
</dbReference>
<dbReference type="EC" id="2.3.1.39" evidence="1 6"/>
<keyword evidence="4 6" id="KW-0012">Acyltransferase</keyword>
<evidence type="ECO:0000313" key="10">
    <source>
        <dbReference type="Proteomes" id="UP000036608"/>
    </source>
</evidence>
<evidence type="ECO:0000256" key="6">
    <source>
        <dbReference type="PIRNR" id="PIRNR000446"/>
    </source>
</evidence>
<feature type="active site" evidence="7">
    <location>
        <position position="78"/>
    </location>
</feature>
<dbReference type="SUPFAM" id="SSF55048">
    <property type="entry name" value="Probable ACP-binding domain of malonyl-CoA ACP transacylase"/>
    <property type="match status" value="1"/>
</dbReference>
<comment type="similarity">
    <text evidence="6">Belongs to the fabD family.</text>
</comment>
<sequence>MSSLLVFPGQGAQRPGMLQALPADVLEQASDALGEDVRALDSAEALANTRAVQLCLLITGVAHARLLQHTPDYVAGLSIGAYPAAVIAGALDFTDAIKLVSLRGELMQNAYPQGYGMTALIGPELSTVENLLADIHSPETPVYLANINADNQTVIAGSDEAMKRVASRIKGNGIAKRLAVSVPSHCALLEQPAQVLAEAFVALKAPRITYLSSTRARPIHHPEQLRDDLAFNMCRIVDWRGTVQSAYERGVRLQIELPPGAVLTGLSRRVFEQGTVIAYEGARLDTLQALLQEEERRHR</sequence>
<dbReference type="Pfam" id="PF00698">
    <property type="entry name" value="Acyl_transf_1"/>
    <property type="match status" value="1"/>
</dbReference>
<name>A0A0H5A995_9PSED</name>
<evidence type="ECO:0000256" key="7">
    <source>
        <dbReference type="PIRSR" id="PIRSR000446-1"/>
    </source>
</evidence>
<dbReference type="AlphaFoldDB" id="A0A0H5A995"/>
<feature type="domain" description="Malonyl-CoA:ACP transacylase (MAT)" evidence="8">
    <location>
        <begin position="6"/>
        <end position="294"/>
    </location>
</feature>
<dbReference type="Gene3D" id="3.40.366.10">
    <property type="entry name" value="Malonyl-Coenzyme A Acyl Carrier Protein, domain 2"/>
    <property type="match status" value="1"/>
</dbReference>
<dbReference type="InterPro" id="IPR050858">
    <property type="entry name" value="Mal-CoA-ACP_Trans/PKS_FabD"/>
</dbReference>
<dbReference type="GO" id="GO:0005829">
    <property type="term" value="C:cytosol"/>
    <property type="evidence" value="ECO:0007669"/>
    <property type="project" value="TreeGrafter"/>
</dbReference>
<dbReference type="InterPro" id="IPR016035">
    <property type="entry name" value="Acyl_Trfase/lysoPLipase"/>
</dbReference>
<feature type="active site" evidence="7">
    <location>
        <position position="185"/>
    </location>
</feature>
<dbReference type="PANTHER" id="PTHR42681:SF1">
    <property type="entry name" value="MALONYL-COA-ACYL CARRIER PROTEIN TRANSACYLASE, MITOCHONDRIAL"/>
    <property type="match status" value="1"/>
</dbReference>
<evidence type="ECO:0000256" key="1">
    <source>
        <dbReference type="ARBA" id="ARBA00013258"/>
    </source>
</evidence>
<dbReference type="RefSeq" id="WP_049711131.1">
    <property type="nucleotide sequence ID" value="NZ_CP011507.1"/>
</dbReference>
<dbReference type="EMBL" id="CP011507">
    <property type="protein sequence ID" value="AKS07629.1"/>
    <property type="molecule type" value="Genomic_DNA"/>
</dbReference>
<dbReference type="Gene3D" id="3.30.70.250">
    <property type="entry name" value="Malonyl-CoA ACP transacylase, ACP-binding"/>
    <property type="match status" value="1"/>
</dbReference>
<dbReference type="InterPro" id="IPR001227">
    <property type="entry name" value="Ac_transferase_dom_sf"/>
</dbReference>
<reference evidence="10" key="2">
    <citation type="submission" date="2015-05" db="EMBL/GenBank/DDBJ databases">
        <authorList>
            <person name="Swarnkar M.K."/>
            <person name="Vyas P."/>
            <person name="Rahi P."/>
            <person name="Thakur R."/>
            <person name="Thakur N."/>
            <person name="Singh A.K."/>
            <person name="Gulati A."/>
        </authorList>
    </citation>
    <scope>NUCLEOTIDE SEQUENCE [LARGE SCALE GENOMIC DNA]</scope>
    <source>
        <strain evidence="10">745</strain>
    </source>
</reference>
<dbReference type="NCBIfam" id="TIGR03131">
    <property type="entry name" value="malonate_mdcH"/>
    <property type="match status" value="1"/>
</dbReference>
<reference evidence="9 10" key="1">
    <citation type="journal article" date="2015" name="Genome Announc.">
        <title>Complete Genome Sequence of the Rhizobacterium Pseudomonas trivialis Strain IHBB745 with Multiple Plant Growth-Promoting Activities and Tolerance to Desiccation and Alkalinity.</title>
        <authorList>
            <person name="Gulati A."/>
            <person name="Swarnkar M.K."/>
            <person name="Vyas P."/>
            <person name="Rahi P."/>
            <person name="Thakur R."/>
            <person name="Thakur N."/>
            <person name="Singh A.K."/>
        </authorList>
    </citation>
    <scope>NUCLEOTIDE SEQUENCE [LARGE SCALE GENOMIC DNA]</scope>
    <source>
        <strain evidence="10">745</strain>
    </source>
</reference>
<dbReference type="InterPro" id="IPR024925">
    <property type="entry name" value="Malonyl_CoA-ACP_transAc"/>
</dbReference>
<dbReference type="GO" id="GO:0006633">
    <property type="term" value="P:fatty acid biosynthetic process"/>
    <property type="evidence" value="ECO:0007669"/>
    <property type="project" value="TreeGrafter"/>
</dbReference>
<dbReference type="GO" id="GO:0004314">
    <property type="term" value="F:[acyl-carrier-protein] S-malonyltransferase activity"/>
    <property type="evidence" value="ECO:0007669"/>
    <property type="project" value="UniProtKB-EC"/>
</dbReference>
<evidence type="ECO:0000256" key="5">
    <source>
        <dbReference type="ARBA" id="ARBA00048462"/>
    </source>
</evidence>
<dbReference type="OrthoDB" id="9808564at2"/>
<dbReference type="SUPFAM" id="SSF52151">
    <property type="entry name" value="FabD/lysophospholipase-like"/>
    <property type="match status" value="1"/>
</dbReference>
<evidence type="ECO:0000256" key="4">
    <source>
        <dbReference type="ARBA" id="ARBA00023315"/>
    </source>
</evidence>
<dbReference type="PIRSF" id="PIRSF000446">
    <property type="entry name" value="Mct"/>
    <property type="match status" value="1"/>
</dbReference>
<dbReference type="InterPro" id="IPR016036">
    <property type="entry name" value="Malonyl_transacylase_ACP-bd"/>
</dbReference>
<dbReference type="SMART" id="SM00827">
    <property type="entry name" value="PKS_AT"/>
    <property type="match status" value="1"/>
</dbReference>
<protein>
    <recommendedName>
        <fullName evidence="2 6">Malonyl CoA-acyl carrier protein transacylase</fullName>
        <ecNumber evidence="1 6">2.3.1.39</ecNumber>
    </recommendedName>
</protein>
<dbReference type="Proteomes" id="UP000036608">
    <property type="component" value="Chromosome"/>
</dbReference>
<dbReference type="PATRIC" id="fig|200450.3.peg.3365"/>
<comment type="catalytic activity">
    <reaction evidence="5 6">
        <text>holo-[ACP] + malonyl-CoA = malonyl-[ACP] + CoA</text>
        <dbReference type="Rhea" id="RHEA:41792"/>
        <dbReference type="Rhea" id="RHEA-COMP:9623"/>
        <dbReference type="Rhea" id="RHEA-COMP:9685"/>
        <dbReference type="ChEBI" id="CHEBI:57287"/>
        <dbReference type="ChEBI" id="CHEBI:57384"/>
        <dbReference type="ChEBI" id="CHEBI:64479"/>
        <dbReference type="ChEBI" id="CHEBI:78449"/>
        <dbReference type="EC" id="2.3.1.39"/>
    </reaction>
</comment>